<dbReference type="InterPro" id="IPR013766">
    <property type="entry name" value="Thioredoxin_domain"/>
</dbReference>
<feature type="domain" description="Thioredoxin" evidence="5">
    <location>
        <begin position="36"/>
        <end position="191"/>
    </location>
</feature>
<dbReference type="Gene3D" id="3.40.30.10">
    <property type="entry name" value="Glutaredoxin"/>
    <property type="match status" value="1"/>
</dbReference>
<keyword evidence="2 3" id="KW-0186">Copper</keyword>
<evidence type="ECO:0000256" key="2">
    <source>
        <dbReference type="ARBA" id="ARBA00023008"/>
    </source>
</evidence>
<feature type="disulfide bond" description="Redox-active" evidence="4">
    <location>
        <begin position="74"/>
        <end position="78"/>
    </location>
</feature>
<dbReference type="CDD" id="cd02968">
    <property type="entry name" value="SCO"/>
    <property type="match status" value="1"/>
</dbReference>
<evidence type="ECO:0000313" key="7">
    <source>
        <dbReference type="Proteomes" id="UP000637720"/>
    </source>
</evidence>
<dbReference type="SUPFAM" id="SSF52833">
    <property type="entry name" value="Thioredoxin-like"/>
    <property type="match status" value="1"/>
</dbReference>
<evidence type="ECO:0000256" key="3">
    <source>
        <dbReference type="PIRSR" id="PIRSR603782-1"/>
    </source>
</evidence>
<feature type="binding site" evidence="3">
    <location>
        <position position="74"/>
    </location>
    <ligand>
        <name>Cu cation</name>
        <dbReference type="ChEBI" id="CHEBI:23378"/>
    </ligand>
</feature>
<evidence type="ECO:0000313" key="6">
    <source>
        <dbReference type="EMBL" id="GGK03444.1"/>
    </source>
</evidence>
<dbReference type="PANTHER" id="PTHR12151">
    <property type="entry name" value="ELECTRON TRANSPORT PROTIN SCO1/SENC FAMILY MEMBER"/>
    <property type="match status" value="1"/>
</dbReference>
<feature type="binding site" evidence="3">
    <location>
        <position position="78"/>
    </location>
    <ligand>
        <name>Cu cation</name>
        <dbReference type="ChEBI" id="CHEBI:23378"/>
    </ligand>
</feature>
<dbReference type="PROSITE" id="PS51352">
    <property type="entry name" value="THIOREDOXIN_2"/>
    <property type="match status" value="1"/>
</dbReference>
<dbReference type="RefSeq" id="WP_054669064.1">
    <property type="nucleotide sequence ID" value="NZ_BMOF01000036.1"/>
</dbReference>
<dbReference type="Pfam" id="PF02630">
    <property type="entry name" value="SCO1-SenC"/>
    <property type="match status" value="1"/>
</dbReference>
<reference evidence="6" key="1">
    <citation type="journal article" date="2014" name="Int. J. Syst. Evol. Microbiol.">
        <title>Complete genome sequence of Corynebacterium casei LMG S-19264T (=DSM 44701T), isolated from a smear-ripened cheese.</title>
        <authorList>
            <consortium name="US DOE Joint Genome Institute (JGI-PGF)"/>
            <person name="Walter F."/>
            <person name="Albersmeier A."/>
            <person name="Kalinowski J."/>
            <person name="Ruckert C."/>
        </authorList>
    </citation>
    <scope>NUCLEOTIDE SEQUENCE</scope>
    <source>
        <strain evidence="6">JCM 14719</strain>
    </source>
</reference>
<dbReference type="PANTHER" id="PTHR12151:SF25">
    <property type="entry name" value="LINALOOL DEHYDRATASE_ISOMERASE DOMAIN-CONTAINING PROTEIN"/>
    <property type="match status" value="1"/>
</dbReference>
<comment type="similarity">
    <text evidence="1">Belongs to the SCO1/2 family.</text>
</comment>
<evidence type="ECO:0000256" key="4">
    <source>
        <dbReference type="PIRSR" id="PIRSR603782-2"/>
    </source>
</evidence>
<dbReference type="InterPro" id="IPR003782">
    <property type="entry name" value="SCO1/SenC"/>
</dbReference>
<keyword evidence="4" id="KW-1015">Disulfide bond</keyword>
<name>A0A8J3BBT3_9BACI</name>
<feature type="binding site" evidence="3">
    <location>
        <position position="163"/>
    </location>
    <ligand>
        <name>Cu cation</name>
        <dbReference type="ChEBI" id="CHEBI:23378"/>
    </ligand>
</feature>
<accession>A0A8J3BBT3</accession>
<evidence type="ECO:0000256" key="1">
    <source>
        <dbReference type="ARBA" id="ARBA00010996"/>
    </source>
</evidence>
<comment type="caution">
    <text evidence="6">The sequence shown here is derived from an EMBL/GenBank/DDBJ whole genome shotgun (WGS) entry which is preliminary data.</text>
</comment>
<reference evidence="6" key="2">
    <citation type="submission" date="2020-09" db="EMBL/GenBank/DDBJ databases">
        <authorList>
            <person name="Sun Q."/>
            <person name="Ohkuma M."/>
        </authorList>
    </citation>
    <scope>NUCLEOTIDE SEQUENCE</scope>
    <source>
        <strain evidence="6">JCM 14719</strain>
    </source>
</reference>
<dbReference type="EMBL" id="BMOF01000036">
    <property type="protein sequence ID" value="GGK03444.1"/>
    <property type="molecule type" value="Genomic_DNA"/>
</dbReference>
<organism evidence="6 7">
    <name type="scientific">Calditerricola satsumensis</name>
    <dbReference type="NCBI Taxonomy" id="373054"/>
    <lineage>
        <taxon>Bacteria</taxon>
        <taxon>Bacillati</taxon>
        <taxon>Bacillota</taxon>
        <taxon>Bacilli</taxon>
        <taxon>Bacillales</taxon>
        <taxon>Bacillaceae</taxon>
        <taxon>Calditerricola</taxon>
    </lineage>
</organism>
<dbReference type="Proteomes" id="UP000637720">
    <property type="component" value="Unassembled WGS sequence"/>
</dbReference>
<evidence type="ECO:0000259" key="5">
    <source>
        <dbReference type="PROSITE" id="PS51352"/>
    </source>
</evidence>
<keyword evidence="3" id="KW-0479">Metal-binding</keyword>
<protein>
    <recommendedName>
        <fullName evidence="5">Thioredoxin domain-containing protein</fullName>
    </recommendedName>
</protein>
<dbReference type="InterPro" id="IPR036249">
    <property type="entry name" value="Thioredoxin-like_sf"/>
</dbReference>
<dbReference type="GO" id="GO:0046872">
    <property type="term" value="F:metal ion binding"/>
    <property type="evidence" value="ECO:0007669"/>
    <property type="project" value="UniProtKB-KW"/>
</dbReference>
<proteinExistence type="inferred from homology"/>
<keyword evidence="7" id="KW-1185">Reference proteome</keyword>
<sequence>MATWLRNYRFAILAGALILAVVGGIAYNIWWGASKLPVIGRVPDVKLTRVDGQSVSLRDLDGKVKLVSFIYLRCPDVCPPTTAKMAKLQNELKREGLFGRDVVFVTITIDPERDTPDALKEYAGKFGADLSGWHFLRGSLAATKAVADGFGFVFEPKGNLVIHSNRTYLVDGDHNIRQVYGMADTFDEEAVKNDILALIND</sequence>
<gene>
    <name evidence="6" type="ORF">GCM10007043_16980</name>
</gene>
<dbReference type="AlphaFoldDB" id="A0A8J3BBT3"/>